<feature type="compositionally biased region" description="Polar residues" evidence="1">
    <location>
        <begin position="403"/>
        <end position="421"/>
    </location>
</feature>
<feature type="compositionally biased region" description="Low complexity" evidence="1">
    <location>
        <begin position="336"/>
        <end position="353"/>
    </location>
</feature>
<evidence type="ECO:0000313" key="3">
    <source>
        <dbReference type="Proteomes" id="UP000034034"/>
    </source>
</evidence>
<name>A0A0F7FYR8_9ACTN</name>
<proteinExistence type="predicted"/>
<organism evidence="2 3">
    <name type="scientific">Streptomyces xiamenensis</name>
    <dbReference type="NCBI Taxonomy" id="408015"/>
    <lineage>
        <taxon>Bacteria</taxon>
        <taxon>Bacillati</taxon>
        <taxon>Actinomycetota</taxon>
        <taxon>Actinomycetes</taxon>
        <taxon>Kitasatosporales</taxon>
        <taxon>Streptomycetaceae</taxon>
        <taxon>Streptomyces</taxon>
    </lineage>
</organism>
<evidence type="ECO:0000313" key="2">
    <source>
        <dbReference type="EMBL" id="AKG45359.1"/>
    </source>
</evidence>
<dbReference type="STRING" id="408015.SXIM_39750"/>
<reference evidence="2" key="1">
    <citation type="submission" date="2019-08" db="EMBL/GenBank/DDBJ databases">
        <title>Complete genome sequence of a mangrove-derived Streptomyces xiamenensis.</title>
        <authorList>
            <person name="Xu J."/>
        </authorList>
    </citation>
    <scope>NUCLEOTIDE SEQUENCE</scope>
    <source>
        <strain evidence="2">318</strain>
    </source>
</reference>
<evidence type="ECO:0000256" key="1">
    <source>
        <dbReference type="SAM" id="MobiDB-lite"/>
    </source>
</evidence>
<dbReference type="Gene3D" id="1.20.1260.20">
    <property type="entry name" value="PPE superfamily"/>
    <property type="match status" value="1"/>
</dbReference>
<feature type="region of interest" description="Disordered" evidence="1">
    <location>
        <begin position="171"/>
        <end position="217"/>
    </location>
</feature>
<sequence length="475" mass="48630">MQFEDLENASHEQLAALLAGANPDALIQRGDTLQNAARAVSQVGAAVAHHMRNLEWEGESATALREWVTRFEQDSDHFKSYTKVIGQAMKGAGQALKEAVSSMPPVPADTGLPDSASQQAFGAYLGPAATSEHEQLRQEAIGVISRVGQVYQVAATTIRILPEPRFVPLEGEGIVGPDQPSLTGQPYGGEKHRSMPPVAGPTSRPETPFPEPGHVSQASLAVPTTPTAPGLGVEGDRVGTSLDSVGVVPNGGVPPVAPSGSPPPVVVERPVGGGPPQQPVVGPVPGWPSPAQPGQGRGGGGQVPLVRGPGLRPGEAPVVRPFGPPSGPGSQPPVGRPAGPGMPGGQQPPVGRPSTGGGGPGGGNPWGRANNYGLLGGKPVPNAKPTVASRIPPGGVIQPGMNAANSRLTPTRNDQPNTTPRPTYGKAKVDGRPTGRGERGRSLPKPTGVIGLPGQGRKNGKKKKKKNESKDDRQP</sequence>
<dbReference type="KEGG" id="sxi:SXIM_39750"/>
<gene>
    <name evidence="2" type="ORF">SXIM_39750</name>
</gene>
<feature type="compositionally biased region" description="Basic residues" evidence="1">
    <location>
        <begin position="458"/>
        <end position="467"/>
    </location>
</feature>
<dbReference type="PATRIC" id="fig|408015.6.peg.4026"/>
<dbReference type="HOGENOM" id="CLU_574809_0_0_11"/>
<dbReference type="Proteomes" id="UP000034034">
    <property type="component" value="Chromosome"/>
</dbReference>
<feature type="region of interest" description="Disordered" evidence="1">
    <location>
        <begin position="250"/>
        <end position="475"/>
    </location>
</feature>
<feature type="compositionally biased region" description="Pro residues" evidence="1">
    <location>
        <begin position="255"/>
        <end position="265"/>
    </location>
</feature>
<feature type="compositionally biased region" description="Pro residues" evidence="1">
    <location>
        <begin position="322"/>
        <end position="335"/>
    </location>
</feature>
<keyword evidence="3" id="KW-1185">Reference proteome</keyword>
<feature type="compositionally biased region" description="Gly residues" evidence="1">
    <location>
        <begin position="354"/>
        <end position="365"/>
    </location>
</feature>
<feature type="compositionally biased region" description="Basic and acidic residues" evidence="1">
    <location>
        <begin position="427"/>
        <end position="441"/>
    </location>
</feature>
<protein>
    <submittedName>
        <fullName evidence="2">Uncharacterized protein</fullName>
    </submittedName>
</protein>
<dbReference type="EMBL" id="CP009922">
    <property type="protein sequence ID" value="AKG45359.1"/>
    <property type="molecule type" value="Genomic_DNA"/>
</dbReference>
<dbReference type="AlphaFoldDB" id="A0A0F7FYR8"/>
<accession>A0A0F7FYR8</accession>
<dbReference type="RefSeq" id="WP_148236141.1">
    <property type="nucleotide sequence ID" value="NZ_CP009922.3"/>
</dbReference>
<dbReference type="InterPro" id="IPR038332">
    <property type="entry name" value="PPE_sf"/>
</dbReference>